<evidence type="ECO:0000313" key="2">
    <source>
        <dbReference type="EMBL" id="TWU70342.1"/>
    </source>
</evidence>
<protein>
    <recommendedName>
        <fullName evidence="4">Gag-like protein</fullName>
    </recommendedName>
</protein>
<evidence type="ECO:0000256" key="1">
    <source>
        <dbReference type="SAM" id="MobiDB-lite"/>
    </source>
</evidence>
<dbReference type="EMBL" id="SBHS01000173">
    <property type="protein sequence ID" value="TWU70342.1"/>
    <property type="molecule type" value="Genomic_DNA"/>
</dbReference>
<feature type="non-terminal residue" evidence="2">
    <location>
        <position position="1"/>
    </location>
</feature>
<organism evidence="2 3">
    <name type="scientific">Metarhizium rileyi (strain RCEF 4871)</name>
    <name type="common">Nomuraea rileyi</name>
    <dbReference type="NCBI Taxonomy" id="1649241"/>
    <lineage>
        <taxon>Eukaryota</taxon>
        <taxon>Fungi</taxon>
        <taxon>Dikarya</taxon>
        <taxon>Ascomycota</taxon>
        <taxon>Pezizomycotina</taxon>
        <taxon>Sordariomycetes</taxon>
        <taxon>Hypocreomycetidae</taxon>
        <taxon>Hypocreales</taxon>
        <taxon>Clavicipitaceae</taxon>
        <taxon>Metarhizium</taxon>
    </lineage>
</organism>
<proteinExistence type="predicted"/>
<accession>A0A5C6FXW8</accession>
<sequence>VIVPTYGVIVHSISTSSINIKDQKATIQQMLADNYTVIPDVKISYIGWLTKEAASKRASSIVVEFTEPEMANAIIYAGMAWDGRIHQCQLYDRACRVKQCFRCYNYMQRIPICKDDHTAWSNSCPAKKKEMRRVEQAKESRSIYWHVPLKETKRPRQTVTTRQDRPRPPAAPQTASQMPDEDAEPREPAEITLSNSIPPVPREFNEVHASAEPPILIPSPAAQSIEDWETPATQQNPE</sequence>
<dbReference type="Proteomes" id="UP000317257">
    <property type="component" value="Unassembled WGS sequence"/>
</dbReference>
<evidence type="ECO:0000313" key="3">
    <source>
        <dbReference type="Proteomes" id="UP000317257"/>
    </source>
</evidence>
<name>A0A5C6FXW8_METRR</name>
<feature type="region of interest" description="Disordered" evidence="1">
    <location>
        <begin position="145"/>
        <end position="238"/>
    </location>
</feature>
<reference evidence="3" key="1">
    <citation type="submission" date="2018-12" db="EMBL/GenBank/DDBJ databases">
        <title>The complete genome of Metarhizium rileyi, a key fungal pathogen of Lepidoptera.</title>
        <authorList>
            <person name="Binneck E."/>
            <person name="Lastra C.C.L."/>
            <person name="Sosa-Gomez D.R."/>
        </authorList>
    </citation>
    <scope>NUCLEOTIDE SEQUENCE [LARGE SCALE GENOMIC DNA]</scope>
    <source>
        <strain evidence="3">Cep018-CH2</strain>
    </source>
</reference>
<gene>
    <name evidence="2" type="ORF">ED733_000071</name>
</gene>
<dbReference type="AlphaFoldDB" id="A0A5C6FXW8"/>
<evidence type="ECO:0008006" key="4">
    <source>
        <dbReference type="Google" id="ProtNLM"/>
    </source>
</evidence>
<comment type="caution">
    <text evidence="2">The sequence shown here is derived from an EMBL/GenBank/DDBJ whole genome shotgun (WGS) entry which is preliminary data.</text>
</comment>